<gene>
    <name evidence="2" type="ORF">Afil01_53640</name>
</gene>
<feature type="chain" id="PRO_5040808990" evidence="1">
    <location>
        <begin position="28"/>
        <end position="134"/>
    </location>
</feature>
<organism evidence="2 3">
    <name type="scientific">Actinorhabdospora filicis</name>
    <dbReference type="NCBI Taxonomy" id="1785913"/>
    <lineage>
        <taxon>Bacteria</taxon>
        <taxon>Bacillati</taxon>
        <taxon>Actinomycetota</taxon>
        <taxon>Actinomycetes</taxon>
        <taxon>Micromonosporales</taxon>
        <taxon>Micromonosporaceae</taxon>
        <taxon>Actinorhabdospora</taxon>
    </lineage>
</organism>
<evidence type="ECO:0000313" key="3">
    <source>
        <dbReference type="Proteomes" id="UP001165079"/>
    </source>
</evidence>
<feature type="signal peptide" evidence="1">
    <location>
        <begin position="1"/>
        <end position="27"/>
    </location>
</feature>
<dbReference type="AlphaFoldDB" id="A0A9W6W5M7"/>
<reference evidence="2" key="1">
    <citation type="submission" date="2023-03" db="EMBL/GenBank/DDBJ databases">
        <title>Actinorhabdospora filicis NBRC 111898.</title>
        <authorList>
            <person name="Ichikawa N."/>
            <person name="Sato H."/>
            <person name="Tonouchi N."/>
        </authorList>
    </citation>
    <scope>NUCLEOTIDE SEQUENCE</scope>
    <source>
        <strain evidence="2">NBRC 111898</strain>
    </source>
</reference>
<comment type="caution">
    <text evidence="2">The sequence shown here is derived from an EMBL/GenBank/DDBJ whole genome shotgun (WGS) entry which is preliminary data.</text>
</comment>
<proteinExistence type="predicted"/>
<keyword evidence="1" id="KW-0732">Signal</keyword>
<dbReference type="Proteomes" id="UP001165079">
    <property type="component" value="Unassembled WGS sequence"/>
</dbReference>
<keyword evidence="3" id="KW-1185">Reference proteome</keyword>
<dbReference type="RefSeq" id="WP_285665761.1">
    <property type="nucleotide sequence ID" value="NZ_BSTX01000004.1"/>
</dbReference>
<name>A0A9W6W5M7_9ACTN</name>
<sequence>MKIRYAALGASAIAGLAVFGLAPAAFATGVVTPPAGAEPPDYSACTVNRDWGQVCYAPDGDNVWVADLSADGHRTVGVWSTSDGKSGECYNLAGNGHWLYCDYHLKEDEVIVFQAQLREGETILDTSPWASTFV</sequence>
<evidence type="ECO:0000256" key="1">
    <source>
        <dbReference type="SAM" id="SignalP"/>
    </source>
</evidence>
<accession>A0A9W6W5M7</accession>
<protein>
    <submittedName>
        <fullName evidence="2">Uncharacterized protein</fullName>
    </submittedName>
</protein>
<dbReference type="EMBL" id="BSTX01000004">
    <property type="protein sequence ID" value="GLZ80557.1"/>
    <property type="molecule type" value="Genomic_DNA"/>
</dbReference>
<evidence type="ECO:0000313" key="2">
    <source>
        <dbReference type="EMBL" id="GLZ80557.1"/>
    </source>
</evidence>